<dbReference type="PANTHER" id="PTHR43329">
    <property type="entry name" value="EPOXIDE HYDROLASE"/>
    <property type="match status" value="1"/>
</dbReference>
<protein>
    <recommendedName>
        <fullName evidence="2">AB hydrolase-1 domain-containing protein</fullName>
    </recommendedName>
</protein>
<feature type="domain" description="AB hydrolase-1" evidence="2">
    <location>
        <begin position="28"/>
        <end position="78"/>
    </location>
</feature>
<reference evidence="3" key="1">
    <citation type="journal article" date="2014" name="Front. Microbiol.">
        <title>High frequency of phylogenetically diverse reductive dehalogenase-homologous genes in deep subseafloor sedimentary metagenomes.</title>
        <authorList>
            <person name="Kawai M."/>
            <person name="Futagami T."/>
            <person name="Toyoda A."/>
            <person name="Takaki Y."/>
            <person name="Nishi S."/>
            <person name="Hori S."/>
            <person name="Arai W."/>
            <person name="Tsubouchi T."/>
            <person name="Morono Y."/>
            <person name="Uchiyama I."/>
            <person name="Ito T."/>
            <person name="Fujiyama A."/>
            <person name="Inagaki F."/>
            <person name="Takami H."/>
        </authorList>
    </citation>
    <scope>NUCLEOTIDE SEQUENCE</scope>
    <source>
        <strain evidence="3">Expedition CK06-06</strain>
    </source>
</reference>
<comment type="caution">
    <text evidence="3">The sequence shown here is derived from an EMBL/GenBank/DDBJ whole genome shotgun (WGS) entry which is preliminary data.</text>
</comment>
<feature type="non-terminal residue" evidence="3">
    <location>
        <position position="82"/>
    </location>
</feature>
<gene>
    <name evidence="3" type="ORF">S01H1_73851</name>
</gene>
<name>X0X9U0_9ZZZZ</name>
<dbReference type="Gene3D" id="3.40.50.1820">
    <property type="entry name" value="alpha/beta hydrolase"/>
    <property type="match status" value="1"/>
</dbReference>
<dbReference type="EMBL" id="BARS01049368">
    <property type="protein sequence ID" value="GAG32182.1"/>
    <property type="molecule type" value="Genomic_DNA"/>
</dbReference>
<proteinExistence type="predicted"/>
<dbReference type="GO" id="GO:0016787">
    <property type="term" value="F:hydrolase activity"/>
    <property type="evidence" value="ECO:0007669"/>
    <property type="project" value="UniProtKB-KW"/>
</dbReference>
<evidence type="ECO:0000313" key="3">
    <source>
        <dbReference type="EMBL" id="GAG32182.1"/>
    </source>
</evidence>
<dbReference type="PRINTS" id="PR00412">
    <property type="entry name" value="EPOXHYDRLASE"/>
</dbReference>
<dbReference type="InterPro" id="IPR029058">
    <property type="entry name" value="AB_hydrolase_fold"/>
</dbReference>
<keyword evidence="1" id="KW-0378">Hydrolase</keyword>
<sequence length="82" mass="9190">MLADTFSLQHFSTNGIKVRAAVEGTGHLVIMVHGWPELWYSWRHQIRPVAEAGFKVVAPDVRGYGGSDKPHPIEAYDMIELT</sequence>
<accession>X0X9U0</accession>
<dbReference type="InterPro" id="IPR000639">
    <property type="entry name" value="Epox_hydrolase-like"/>
</dbReference>
<dbReference type="AlphaFoldDB" id="X0X9U0"/>
<evidence type="ECO:0000259" key="2">
    <source>
        <dbReference type="Pfam" id="PF00561"/>
    </source>
</evidence>
<evidence type="ECO:0000256" key="1">
    <source>
        <dbReference type="ARBA" id="ARBA00022801"/>
    </source>
</evidence>
<dbReference type="InterPro" id="IPR000073">
    <property type="entry name" value="AB_hydrolase_1"/>
</dbReference>
<organism evidence="3">
    <name type="scientific">marine sediment metagenome</name>
    <dbReference type="NCBI Taxonomy" id="412755"/>
    <lineage>
        <taxon>unclassified sequences</taxon>
        <taxon>metagenomes</taxon>
        <taxon>ecological metagenomes</taxon>
    </lineage>
</organism>
<dbReference type="SUPFAM" id="SSF53474">
    <property type="entry name" value="alpha/beta-Hydrolases"/>
    <property type="match status" value="1"/>
</dbReference>
<dbReference type="Pfam" id="PF00561">
    <property type="entry name" value="Abhydrolase_1"/>
    <property type="match status" value="1"/>
</dbReference>